<dbReference type="Proteomes" id="UP000001628">
    <property type="component" value="Unassembled WGS sequence"/>
</dbReference>
<dbReference type="RefSeq" id="XP_010763880.1">
    <property type="nucleotide sequence ID" value="XM_010765578.1"/>
</dbReference>
<dbReference type="InParanoid" id="C1GMR8"/>
<proteinExistence type="predicted"/>
<accession>C1GMR8</accession>
<reference evidence="2 3" key="1">
    <citation type="journal article" date="2011" name="PLoS Genet.">
        <title>Comparative genomic analysis of human fungal pathogens causing paracoccidioidomycosis.</title>
        <authorList>
            <person name="Desjardins C.A."/>
            <person name="Champion M.D."/>
            <person name="Holder J.W."/>
            <person name="Muszewska A."/>
            <person name="Goldberg J."/>
            <person name="Bailao A.M."/>
            <person name="Brigido M.M."/>
            <person name="Ferreira M.E."/>
            <person name="Garcia A.M."/>
            <person name="Grynberg M."/>
            <person name="Gujja S."/>
            <person name="Heiman D.I."/>
            <person name="Henn M.R."/>
            <person name="Kodira C.D."/>
            <person name="Leon-Narvaez H."/>
            <person name="Longo L.V."/>
            <person name="Ma L.J."/>
            <person name="Malavazi I."/>
            <person name="Matsuo A.L."/>
            <person name="Morais F.V."/>
            <person name="Pereira M."/>
            <person name="Rodriguez-Brito S."/>
            <person name="Sakthikumar S."/>
            <person name="Salem-Izacc S.M."/>
            <person name="Sykes S.M."/>
            <person name="Teixeira M.M."/>
            <person name="Vallejo M.C."/>
            <person name="Walter M.E."/>
            <person name="Yandava C."/>
            <person name="Young S."/>
            <person name="Zeng Q."/>
            <person name="Zucker J."/>
            <person name="Felipe M.S."/>
            <person name="Goldman G.H."/>
            <person name="Haas B.J."/>
            <person name="McEwen J.G."/>
            <person name="Nino-Vega G."/>
            <person name="Puccia R."/>
            <person name="San-Blas G."/>
            <person name="Soares C.M."/>
            <person name="Birren B.W."/>
            <person name="Cuomo C.A."/>
        </authorList>
    </citation>
    <scope>NUCLEOTIDE SEQUENCE [LARGE SCALE GENOMIC DNA]</scope>
    <source>
        <strain evidence="2 3">Pb18</strain>
    </source>
</reference>
<dbReference type="GeneID" id="22586800"/>
<dbReference type="OMA" id="KWPRRRE"/>
<organism evidence="2 3">
    <name type="scientific">Paracoccidioides brasiliensis (strain Pb18)</name>
    <dbReference type="NCBI Taxonomy" id="502780"/>
    <lineage>
        <taxon>Eukaryota</taxon>
        <taxon>Fungi</taxon>
        <taxon>Dikarya</taxon>
        <taxon>Ascomycota</taxon>
        <taxon>Pezizomycotina</taxon>
        <taxon>Eurotiomycetes</taxon>
        <taxon>Eurotiomycetidae</taxon>
        <taxon>Onygenales</taxon>
        <taxon>Ajellomycetaceae</taxon>
        <taxon>Paracoccidioides</taxon>
    </lineage>
</organism>
<protein>
    <submittedName>
        <fullName evidence="2">Uncharacterized protein</fullName>
    </submittedName>
</protein>
<dbReference type="EMBL" id="KN275977">
    <property type="protein sequence ID" value="EEH44920.1"/>
    <property type="molecule type" value="Genomic_DNA"/>
</dbReference>
<evidence type="ECO:0000313" key="3">
    <source>
        <dbReference type="Proteomes" id="UP000001628"/>
    </source>
</evidence>
<gene>
    <name evidence="2" type="ORF">PADG_08562</name>
</gene>
<dbReference type="HOGENOM" id="CLU_187848_0_0_1"/>
<keyword evidence="3" id="KW-1185">Reference proteome</keyword>
<feature type="region of interest" description="Disordered" evidence="1">
    <location>
        <begin position="26"/>
        <end position="48"/>
    </location>
</feature>
<dbReference type="VEuPathDB" id="FungiDB:PADG_08562"/>
<dbReference type="AlphaFoldDB" id="C1GMR8"/>
<dbReference type="KEGG" id="pbn:PADG_08562"/>
<evidence type="ECO:0000256" key="1">
    <source>
        <dbReference type="SAM" id="MobiDB-lite"/>
    </source>
</evidence>
<name>C1GMR8_PARBD</name>
<sequence>MSPIYICETFVVRDGYDMIKEGLRVGRINGDDDDDNDDDDNDGDGKRAKWPRRRELLGDWWQRALGGWTGAGRILIRGGGVRRHYEDLENVGL</sequence>
<feature type="compositionally biased region" description="Acidic residues" evidence="1">
    <location>
        <begin position="31"/>
        <end position="42"/>
    </location>
</feature>
<evidence type="ECO:0000313" key="2">
    <source>
        <dbReference type="EMBL" id="EEH44920.1"/>
    </source>
</evidence>